<feature type="DNA-binding region" description="OmpR/PhoB-type" evidence="5">
    <location>
        <begin position="130"/>
        <end position="226"/>
    </location>
</feature>
<feature type="modified residue" description="4-aspartylphosphate" evidence="4">
    <location>
        <position position="54"/>
    </location>
</feature>
<keyword evidence="9" id="KW-1185">Reference proteome</keyword>
<dbReference type="OrthoDB" id="9790442at2"/>
<dbReference type="CDD" id="cd17574">
    <property type="entry name" value="REC_OmpR"/>
    <property type="match status" value="1"/>
</dbReference>
<evidence type="ECO:0000256" key="5">
    <source>
        <dbReference type="PROSITE-ProRule" id="PRU01091"/>
    </source>
</evidence>
<dbReference type="RefSeq" id="WP_120273413.1">
    <property type="nucleotide sequence ID" value="NZ_RAPN01000001.1"/>
</dbReference>
<dbReference type="Gene3D" id="1.10.10.10">
    <property type="entry name" value="Winged helix-like DNA-binding domain superfamily/Winged helix DNA-binding domain"/>
    <property type="match status" value="1"/>
</dbReference>
<evidence type="ECO:0000256" key="4">
    <source>
        <dbReference type="PROSITE-ProRule" id="PRU00169"/>
    </source>
</evidence>
<evidence type="ECO:0000256" key="1">
    <source>
        <dbReference type="ARBA" id="ARBA00022553"/>
    </source>
</evidence>
<evidence type="ECO:0000256" key="2">
    <source>
        <dbReference type="ARBA" id="ARBA00023012"/>
    </source>
</evidence>
<dbReference type="SUPFAM" id="SSF52172">
    <property type="entry name" value="CheY-like"/>
    <property type="match status" value="1"/>
</dbReference>
<evidence type="ECO:0000256" key="3">
    <source>
        <dbReference type="ARBA" id="ARBA00023125"/>
    </source>
</evidence>
<dbReference type="GO" id="GO:0005829">
    <property type="term" value="C:cytosol"/>
    <property type="evidence" value="ECO:0007669"/>
    <property type="project" value="TreeGrafter"/>
</dbReference>
<keyword evidence="1 4" id="KW-0597">Phosphoprotein</keyword>
<dbReference type="InterPro" id="IPR039420">
    <property type="entry name" value="WalR-like"/>
</dbReference>
<gene>
    <name evidence="8" type="ORF">BC643_2543</name>
</gene>
<dbReference type="InterPro" id="IPR011006">
    <property type="entry name" value="CheY-like_superfamily"/>
</dbReference>
<dbReference type="CDD" id="cd00383">
    <property type="entry name" value="trans_reg_C"/>
    <property type="match status" value="1"/>
</dbReference>
<evidence type="ECO:0000313" key="8">
    <source>
        <dbReference type="EMBL" id="RKD92173.1"/>
    </source>
</evidence>
<organism evidence="8 9">
    <name type="scientific">Mangrovibacterium diazotrophicum</name>
    <dbReference type="NCBI Taxonomy" id="1261403"/>
    <lineage>
        <taxon>Bacteria</taxon>
        <taxon>Pseudomonadati</taxon>
        <taxon>Bacteroidota</taxon>
        <taxon>Bacteroidia</taxon>
        <taxon>Marinilabiliales</taxon>
        <taxon>Prolixibacteraceae</taxon>
        <taxon>Mangrovibacterium</taxon>
    </lineage>
</organism>
<dbReference type="Gene3D" id="3.40.50.2300">
    <property type="match status" value="1"/>
</dbReference>
<dbReference type="GO" id="GO:0000156">
    <property type="term" value="F:phosphorelay response regulator activity"/>
    <property type="evidence" value="ECO:0007669"/>
    <property type="project" value="TreeGrafter"/>
</dbReference>
<dbReference type="GO" id="GO:0032993">
    <property type="term" value="C:protein-DNA complex"/>
    <property type="evidence" value="ECO:0007669"/>
    <property type="project" value="TreeGrafter"/>
</dbReference>
<dbReference type="Pfam" id="PF00072">
    <property type="entry name" value="Response_reg"/>
    <property type="match status" value="1"/>
</dbReference>
<name>A0A419W9N7_9BACT</name>
<dbReference type="PANTHER" id="PTHR48111:SF40">
    <property type="entry name" value="PHOSPHATE REGULON TRANSCRIPTIONAL REGULATORY PROTEIN PHOB"/>
    <property type="match status" value="1"/>
</dbReference>
<feature type="domain" description="OmpR/PhoB-type" evidence="7">
    <location>
        <begin position="130"/>
        <end position="226"/>
    </location>
</feature>
<dbReference type="InterPro" id="IPR001789">
    <property type="entry name" value="Sig_transdc_resp-reg_receiver"/>
</dbReference>
<dbReference type="Proteomes" id="UP000283387">
    <property type="component" value="Unassembled WGS sequence"/>
</dbReference>
<keyword evidence="3 5" id="KW-0238">DNA-binding</keyword>
<comment type="caution">
    <text evidence="8">The sequence shown here is derived from an EMBL/GenBank/DDBJ whole genome shotgun (WGS) entry which is preliminary data.</text>
</comment>
<dbReference type="SMART" id="SM00448">
    <property type="entry name" value="REC"/>
    <property type="match status" value="1"/>
</dbReference>
<sequence>MDFIPKILIVDDEQDLREILQFNLSSEGFQIDVAASAEEALTKPLETYHLILLDVMMGGMSGYKMADIVRKEHKLDVPIIFLTAKTSENDLLTGFNVGGDDYIVKPFSIKEVIVRIRAILKRGRATEQPSTTLEHEEMKVDVDRKMVSIDAEAVALTRKEFEILALLLRNKGKFISRQEILDRIWSNDVIVTERNVDVNIARLRKKIGDYGSQIIGRSGYGYCFEK</sequence>
<keyword evidence="2" id="KW-0902">Two-component regulatory system</keyword>
<protein>
    <submittedName>
        <fullName evidence="8">DNA-binding response OmpR family regulator</fullName>
    </submittedName>
</protein>
<evidence type="ECO:0000259" key="6">
    <source>
        <dbReference type="PROSITE" id="PS50110"/>
    </source>
</evidence>
<dbReference type="GO" id="GO:0000976">
    <property type="term" value="F:transcription cis-regulatory region binding"/>
    <property type="evidence" value="ECO:0007669"/>
    <property type="project" value="TreeGrafter"/>
</dbReference>
<dbReference type="Gene3D" id="6.10.250.690">
    <property type="match status" value="1"/>
</dbReference>
<reference evidence="8 9" key="1">
    <citation type="submission" date="2018-09" db="EMBL/GenBank/DDBJ databases">
        <title>Genomic Encyclopedia of Archaeal and Bacterial Type Strains, Phase II (KMG-II): from individual species to whole genera.</title>
        <authorList>
            <person name="Goeker M."/>
        </authorList>
    </citation>
    <scope>NUCLEOTIDE SEQUENCE [LARGE SCALE GENOMIC DNA]</scope>
    <source>
        <strain evidence="8 9">DSM 27148</strain>
    </source>
</reference>
<evidence type="ECO:0000259" key="7">
    <source>
        <dbReference type="PROSITE" id="PS51755"/>
    </source>
</evidence>
<feature type="domain" description="Response regulatory" evidence="6">
    <location>
        <begin position="6"/>
        <end position="120"/>
    </location>
</feature>
<dbReference type="EMBL" id="RAPN01000001">
    <property type="protein sequence ID" value="RKD92173.1"/>
    <property type="molecule type" value="Genomic_DNA"/>
</dbReference>
<dbReference type="PANTHER" id="PTHR48111">
    <property type="entry name" value="REGULATOR OF RPOS"/>
    <property type="match status" value="1"/>
</dbReference>
<dbReference type="InterPro" id="IPR001867">
    <property type="entry name" value="OmpR/PhoB-type_DNA-bd"/>
</dbReference>
<dbReference type="InterPro" id="IPR036388">
    <property type="entry name" value="WH-like_DNA-bd_sf"/>
</dbReference>
<dbReference type="AlphaFoldDB" id="A0A419W9N7"/>
<dbReference type="GO" id="GO:0006355">
    <property type="term" value="P:regulation of DNA-templated transcription"/>
    <property type="evidence" value="ECO:0007669"/>
    <property type="project" value="InterPro"/>
</dbReference>
<dbReference type="PROSITE" id="PS51755">
    <property type="entry name" value="OMPR_PHOB"/>
    <property type="match status" value="1"/>
</dbReference>
<dbReference type="PROSITE" id="PS50110">
    <property type="entry name" value="RESPONSE_REGULATORY"/>
    <property type="match status" value="1"/>
</dbReference>
<dbReference type="Pfam" id="PF00486">
    <property type="entry name" value="Trans_reg_C"/>
    <property type="match status" value="1"/>
</dbReference>
<dbReference type="SMART" id="SM00862">
    <property type="entry name" value="Trans_reg_C"/>
    <property type="match status" value="1"/>
</dbReference>
<accession>A0A419W9N7</accession>
<proteinExistence type="predicted"/>
<evidence type="ECO:0000313" key="9">
    <source>
        <dbReference type="Proteomes" id="UP000283387"/>
    </source>
</evidence>